<dbReference type="InterPro" id="IPR002942">
    <property type="entry name" value="S4_RNA-bd"/>
</dbReference>
<dbReference type="CDD" id="cd00165">
    <property type="entry name" value="S4"/>
    <property type="match status" value="1"/>
</dbReference>
<evidence type="ECO:0000256" key="2">
    <source>
        <dbReference type="ARBA" id="ARBA00022730"/>
    </source>
</evidence>
<evidence type="ECO:0000259" key="10">
    <source>
        <dbReference type="SMART" id="SM01390"/>
    </source>
</evidence>
<dbReference type="PANTHER" id="PTHR11831:SF4">
    <property type="entry name" value="SMALL RIBOSOMAL SUBUNIT PROTEIN US4M"/>
    <property type="match status" value="1"/>
</dbReference>
<dbReference type="RefSeq" id="YP_009692031.1">
    <property type="nucleotide sequence ID" value="NC_044704.1"/>
</dbReference>
<keyword evidence="11" id="KW-0150">Chloroplast</keyword>
<dbReference type="SMART" id="SM00363">
    <property type="entry name" value="S4"/>
    <property type="match status" value="1"/>
</dbReference>
<accession>A0A5B9RGR1</accession>
<dbReference type="InterPro" id="IPR036986">
    <property type="entry name" value="S4_RNA-bd_sf"/>
</dbReference>
<dbReference type="SUPFAM" id="SSF55174">
    <property type="entry name" value="Alpha-L RNA-binding motif"/>
    <property type="match status" value="1"/>
</dbReference>
<dbReference type="GO" id="GO:0003735">
    <property type="term" value="F:structural constituent of ribosome"/>
    <property type="evidence" value="ECO:0007669"/>
    <property type="project" value="InterPro"/>
</dbReference>
<comment type="function">
    <text evidence="7">One of the primary rRNA binding proteins, it binds directly to 16S rRNA where it nucleates assembly of the body of the 30S subunit.</text>
</comment>
<feature type="domain" description="RNA-binding S4" evidence="9">
    <location>
        <begin position="87"/>
        <end position="149"/>
    </location>
</feature>
<sequence>MKKIKLVRTYGPLPVLTKKFTQRETLPGQHGGIAGKKKRSQYGIRLNEKQKLRHNYALNESQFVRYIEKAKRSKQLTGHALLQLLENRLDTCIYREGFAPTILAARQLVSHRHILVNGKIVNIPSYQCQSGDIIQAKKDISHLIGDKTSVQMTRIEKNRPQIELDLTERLVVEYYSRK</sequence>
<dbReference type="FunFam" id="3.10.290.10:FF:000001">
    <property type="entry name" value="30S ribosomal protein S4"/>
    <property type="match status" value="1"/>
</dbReference>
<gene>
    <name evidence="7 11" type="primary">rps4</name>
</gene>
<dbReference type="AlphaFoldDB" id="A0A5B9RGR1"/>
<keyword evidence="3 7" id="KW-0694">RNA-binding</keyword>
<evidence type="ECO:0000256" key="1">
    <source>
        <dbReference type="ARBA" id="ARBA00007465"/>
    </source>
</evidence>
<evidence type="ECO:0000313" key="11">
    <source>
        <dbReference type="EMBL" id="QEG77696.1"/>
    </source>
</evidence>
<dbReference type="PROSITE" id="PS00632">
    <property type="entry name" value="RIBOSOMAL_S4"/>
    <property type="match status" value="1"/>
</dbReference>
<comment type="function">
    <text evidence="7">With S5 and S12 plays an important role in translational accuracy.</text>
</comment>
<evidence type="ECO:0000256" key="4">
    <source>
        <dbReference type="ARBA" id="ARBA00022980"/>
    </source>
</evidence>
<dbReference type="NCBIfam" id="NF003717">
    <property type="entry name" value="PRK05327.1"/>
    <property type="match status" value="1"/>
</dbReference>
<dbReference type="InterPro" id="IPR022801">
    <property type="entry name" value="Ribosomal_uS4"/>
</dbReference>
<comment type="similarity">
    <text evidence="1 7 8">Belongs to the universal ribosomal protein uS4 family.</text>
</comment>
<dbReference type="GO" id="GO:0042274">
    <property type="term" value="P:ribosomal small subunit biogenesis"/>
    <property type="evidence" value="ECO:0007669"/>
    <property type="project" value="TreeGrafter"/>
</dbReference>
<dbReference type="PANTHER" id="PTHR11831">
    <property type="entry name" value="30S 40S RIBOSOMAL PROTEIN"/>
    <property type="match status" value="1"/>
</dbReference>
<dbReference type="InterPro" id="IPR005709">
    <property type="entry name" value="Ribosomal_uS4_bac-type"/>
</dbReference>
<feature type="domain" description="Small ribosomal subunit protein uS4 N-terminal" evidence="10">
    <location>
        <begin position="2"/>
        <end position="86"/>
    </location>
</feature>
<geneLocation type="chloroplast" evidence="11"/>
<dbReference type="PROSITE" id="PS50889">
    <property type="entry name" value="S4"/>
    <property type="match status" value="1"/>
</dbReference>
<dbReference type="Gene3D" id="1.10.1050.10">
    <property type="entry name" value="Ribosomal Protein S4 Delta 41, Chain A, domain 1"/>
    <property type="match status" value="1"/>
</dbReference>
<dbReference type="HAMAP" id="MF_01306_B">
    <property type="entry name" value="Ribosomal_uS4_B"/>
    <property type="match status" value="1"/>
</dbReference>
<dbReference type="EMBL" id="MN056173">
    <property type="protein sequence ID" value="QEG77696.1"/>
    <property type="molecule type" value="Genomic_DNA"/>
</dbReference>
<dbReference type="GO" id="GO:0009507">
    <property type="term" value="C:chloroplast"/>
    <property type="evidence" value="ECO:0007669"/>
    <property type="project" value="UniProtKB-SubCell"/>
</dbReference>
<evidence type="ECO:0000256" key="5">
    <source>
        <dbReference type="ARBA" id="ARBA00023274"/>
    </source>
</evidence>
<dbReference type="InterPro" id="IPR001912">
    <property type="entry name" value="Ribosomal_uS4_N"/>
</dbReference>
<evidence type="ECO:0000256" key="6">
    <source>
        <dbReference type="ARBA" id="ARBA00035158"/>
    </source>
</evidence>
<evidence type="ECO:0000259" key="9">
    <source>
        <dbReference type="SMART" id="SM00363"/>
    </source>
</evidence>
<dbReference type="SMART" id="SM01390">
    <property type="entry name" value="Ribosomal_S4"/>
    <property type="match status" value="1"/>
</dbReference>
<dbReference type="Gene3D" id="3.10.290.10">
    <property type="entry name" value="RNA-binding S4 domain"/>
    <property type="match status" value="1"/>
</dbReference>
<dbReference type="Pfam" id="PF00163">
    <property type="entry name" value="Ribosomal_S4"/>
    <property type="match status" value="1"/>
</dbReference>
<keyword evidence="11" id="KW-0934">Plastid</keyword>
<dbReference type="GeneID" id="41796900"/>
<dbReference type="GO" id="GO:0006412">
    <property type="term" value="P:translation"/>
    <property type="evidence" value="ECO:0007669"/>
    <property type="project" value="UniProtKB-UniRule"/>
</dbReference>
<organism evidence="11">
    <name type="scientific">Microrhizoidea pickettheapsiorum</name>
    <dbReference type="NCBI Taxonomy" id="2604950"/>
    <lineage>
        <taxon>Eukaryota</taxon>
        <taxon>Viridiplantae</taxon>
        <taxon>Chlorophyta</taxon>
        <taxon>Mamiellophyceae</taxon>
        <taxon>Dolichomastigales</taxon>
        <taxon>Dolichomastigales incertae sedis</taxon>
        <taxon>Microrhizoidea</taxon>
    </lineage>
</organism>
<dbReference type="GO" id="GO:0015935">
    <property type="term" value="C:small ribosomal subunit"/>
    <property type="evidence" value="ECO:0007669"/>
    <property type="project" value="InterPro"/>
</dbReference>
<protein>
    <recommendedName>
        <fullName evidence="6 7">Small ribosomal subunit protein uS4c</fullName>
    </recommendedName>
</protein>
<dbReference type="InterPro" id="IPR018079">
    <property type="entry name" value="Ribosomal_uS4_CS"/>
</dbReference>
<name>A0A5B9RGR1_9CHLO</name>
<proteinExistence type="inferred from homology"/>
<keyword evidence="5 7" id="KW-0687">Ribonucleoprotein</keyword>
<evidence type="ECO:0000256" key="3">
    <source>
        <dbReference type="ARBA" id="ARBA00022884"/>
    </source>
</evidence>
<evidence type="ECO:0000256" key="8">
    <source>
        <dbReference type="RuleBase" id="RU003699"/>
    </source>
</evidence>
<dbReference type="Pfam" id="PF01479">
    <property type="entry name" value="S4"/>
    <property type="match status" value="1"/>
</dbReference>
<evidence type="ECO:0000256" key="7">
    <source>
        <dbReference type="HAMAP-Rule" id="MF_01306"/>
    </source>
</evidence>
<comment type="subcellular location">
    <subcellularLocation>
        <location evidence="7">Plastid</location>
        <location evidence="7">Chloroplast</location>
    </subcellularLocation>
</comment>
<reference evidence="11" key="1">
    <citation type="journal article" date="2019" name="J. Phycol.">
        <title>A new marine prasinophyte genus alternates between a flagellate and a dominant benthic stage with microrhizoids for adhesion.</title>
        <authorList>
            <person name="Wetherbee R."/>
            <person name="Marcelino V.R."/>
            <person name="Costa J.F."/>
            <person name="Grant B."/>
            <person name="Crawford S."/>
            <person name="Waller R.F."/>
            <person name="Andersen R.A."/>
            <person name="Berry D."/>
            <person name="McFadden G.I."/>
            <person name="Verbruggen H."/>
        </authorList>
    </citation>
    <scope>NUCLEOTIDE SEQUENCE</scope>
</reference>
<keyword evidence="4 7" id="KW-0689">Ribosomal protein</keyword>
<comment type="subunit">
    <text evidence="7">Part of the 30S ribosomal subunit. Contacts protein S5. The interaction surface between S4 and S5 is involved in control of translational fidelity.</text>
</comment>
<keyword evidence="2 7" id="KW-0699">rRNA-binding</keyword>
<dbReference type="GO" id="GO:0019843">
    <property type="term" value="F:rRNA binding"/>
    <property type="evidence" value="ECO:0007669"/>
    <property type="project" value="UniProtKB-UniRule"/>
</dbReference>